<evidence type="ECO:0000256" key="5">
    <source>
        <dbReference type="ARBA" id="ARBA00022847"/>
    </source>
</evidence>
<dbReference type="PANTHER" id="PTHR43528">
    <property type="entry name" value="ALPHA-KETOGLUTARATE PERMEASE"/>
    <property type="match status" value="1"/>
</dbReference>
<gene>
    <name evidence="10" type="ORF">AYY17_18985</name>
</gene>
<evidence type="ECO:0000313" key="11">
    <source>
        <dbReference type="Proteomes" id="UP000092247"/>
    </source>
</evidence>
<dbReference type="Gene3D" id="1.20.1250.20">
    <property type="entry name" value="MFS general substrate transporter like domains"/>
    <property type="match status" value="2"/>
</dbReference>
<protein>
    <submittedName>
        <fullName evidence="10">MFS transporter</fullName>
    </submittedName>
</protein>
<evidence type="ECO:0000256" key="6">
    <source>
        <dbReference type="ARBA" id="ARBA00022989"/>
    </source>
</evidence>
<keyword evidence="7 8" id="KW-0472">Membrane</keyword>
<feature type="transmembrane region" description="Helical" evidence="8">
    <location>
        <begin position="175"/>
        <end position="194"/>
    </location>
</feature>
<dbReference type="PROSITE" id="PS50850">
    <property type="entry name" value="MFS"/>
    <property type="match status" value="1"/>
</dbReference>
<evidence type="ECO:0000256" key="3">
    <source>
        <dbReference type="ARBA" id="ARBA00022475"/>
    </source>
</evidence>
<dbReference type="InterPro" id="IPR020846">
    <property type="entry name" value="MFS_dom"/>
</dbReference>
<organism evidence="10 11">
    <name type="scientific">Morganella psychrotolerans</name>
    <dbReference type="NCBI Taxonomy" id="368603"/>
    <lineage>
        <taxon>Bacteria</taxon>
        <taxon>Pseudomonadati</taxon>
        <taxon>Pseudomonadota</taxon>
        <taxon>Gammaproteobacteria</taxon>
        <taxon>Enterobacterales</taxon>
        <taxon>Morganellaceae</taxon>
        <taxon>Morganella</taxon>
    </lineage>
</organism>
<feature type="domain" description="Major facilitator superfamily (MFS) profile" evidence="9">
    <location>
        <begin position="5"/>
        <end position="393"/>
    </location>
</feature>
<evidence type="ECO:0000256" key="4">
    <source>
        <dbReference type="ARBA" id="ARBA00022692"/>
    </source>
</evidence>
<dbReference type="Proteomes" id="UP000092247">
    <property type="component" value="Unassembled WGS sequence"/>
</dbReference>
<name>A0A1B8HJL3_9GAMM</name>
<evidence type="ECO:0000256" key="1">
    <source>
        <dbReference type="ARBA" id="ARBA00004651"/>
    </source>
</evidence>
<evidence type="ECO:0000313" key="10">
    <source>
        <dbReference type="EMBL" id="OBU09331.1"/>
    </source>
</evidence>
<keyword evidence="3" id="KW-1003">Cell membrane</keyword>
<feature type="transmembrane region" description="Helical" evidence="8">
    <location>
        <begin position="370"/>
        <end position="389"/>
    </location>
</feature>
<keyword evidence="5" id="KW-0769">Symport</keyword>
<feature type="transmembrane region" description="Helical" evidence="8">
    <location>
        <begin position="105"/>
        <end position="129"/>
    </location>
</feature>
<dbReference type="GO" id="GO:0005886">
    <property type="term" value="C:plasma membrane"/>
    <property type="evidence" value="ECO:0007669"/>
    <property type="project" value="UniProtKB-SubCell"/>
</dbReference>
<dbReference type="InterPro" id="IPR011701">
    <property type="entry name" value="MFS"/>
</dbReference>
<proteinExistence type="predicted"/>
<dbReference type="AlphaFoldDB" id="A0A1B8HJL3"/>
<dbReference type="PANTHER" id="PTHR43528:SF1">
    <property type="entry name" value="ALPHA-KETOGLUTARATE PERMEASE"/>
    <property type="match status" value="1"/>
</dbReference>
<keyword evidence="4 8" id="KW-0812">Transmembrane</keyword>
<feature type="transmembrane region" description="Helical" evidence="8">
    <location>
        <begin position="141"/>
        <end position="163"/>
    </location>
</feature>
<feature type="transmembrane region" description="Helical" evidence="8">
    <location>
        <begin position="343"/>
        <end position="364"/>
    </location>
</feature>
<evidence type="ECO:0000256" key="2">
    <source>
        <dbReference type="ARBA" id="ARBA00022448"/>
    </source>
</evidence>
<dbReference type="Pfam" id="PF07690">
    <property type="entry name" value="MFS_1"/>
    <property type="match status" value="1"/>
</dbReference>
<reference evidence="10 11" key="1">
    <citation type="submission" date="2016-06" db="EMBL/GenBank/DDBJ databases">
        <authorList>
            <person name="Kjaerup R.B."/>
            <person name="Dalgaard T.S."/>
            <person name="Juul-Madsen H.R."/>
        </authorList>
    </citation>
    <scope>NUCLEOTIDE SEQUENCE [LARGE SCALE GENOMIC DNA]</scope>
    <source>
        <strain evidence="10 11">GCSL-Mp3</strain>
    </source>
</reference>
<accession>A0A1B8HJL3</accession>
<evidence type="ECO:0000256" key="7">
    <source>
        <dbReference type="ARBA" id="ARBA00023136"/>
    </source>
</evidence>
<dbReference type="EMBL" id="LZEX01000011">
    <property type="protein sequence ID" value="OBU09331.1"/>
    <property type="molecule type" value="Genomic_DNA"/>
</dbReference>
<feature type="transmembrane region" description="Helical" evidence="8">
    <location>
        <begin position="281"/>
        <end position="300"/>
    </location>
</feature>
<comment type="subcellular location">
    <subcellularLocation>
        <location evidence="1">Cell membrane</location>
        <topology evidence="1">Multi-pass membrane protein</topology>
    </subcellularLocation>
</comment>
<dbReference type="RefSeq" id="WP_067422883.1">
    <property type="nucleotide sequence ID" value="NZ_LZEX01000011.1"/>
</dbReference>
<feature type="transmembrane region" description="Helical" evidence="8">
    <location>
        <begin position="252"/>
        <end position="272"/>
    </location>
</feature>
<dbReference type="SUPFAM" id="SSF103473">
    <property type="entry name" value="MFS general substrate transporter"/>
    <property type="match status" value="1"/>
</dbReference>
<keyword evidence="2" id="KW-0813">Transport</keyword>
<dbReference type="InterPro" id="IPR051084">
    <property type="entry name" value="H+-coupled_symporters"/>
</dbReference>
<evidence type="ECO:0000256" key="8">
    <source>
        <dbReference type="SAM" id="Phobius"/>
    </source>
</evidence>
<keyword evidence="6 8" id="KW-1133">Transmembrane helix</keyword>
<sequence>MKWRYRLGAVAGNALEYYDIAVFAAISVYLSAELEKQGYESATEMVWGIFALRFLTRPVGGYIIGRYADKRGKRSALILTSLITGTATLCMALLPIHILGGYTPVAILVLQMVISFSFAGENPALVTYLFSTAKENEHSRLSGLIVGSSVLGVIVSLGLVLSLEKILDPVVMQTFGWRIPLFLGVINILMSFWFRSRLPTLAVSPEWKKRINIRQTIIIFFMTVPGSAVFYSCNMSSSLMKTHIQAEALQEIYGILSSGLYLFCMFICSWLTDKYSSAERVFKIGVSGVVLLSIPLYFLLSSQSVWLVIFAQLILTMNASMLSCTLSSVSACIVKGHTTTLSVGYNVSSTVIGGLTPLIIGYLVGFNLTYAGVYIAISGLTVVLSYKLMRTNKIKRYTTQTE</sequence>
<dbReference type="InterPro" id="IPR036259">
    <property type="entry name" value="MFS_trans_sf"/>
</dbReference>
<feature type="transmembrane region" description="Helical" evidence="8">
    <location>
        <begin position="76"/>
        <end position="99"/>
    </location>
</feature>
<comment type="caution">
    <text evidence="10">The sequence shown here is derived from an EMBL/GenBank/DDBJ whole genome shotgun (WGS) entry which is preliminary data.</text>
</comment>
<dbReference type="GO" id="GO:0015293">
    <property type="term" value="F:symporter activity"/>
    <property type="evidence" value="ECO:0007669"/>
    <property type="project" value="UniProtKB-KW"/>
</dbReference>
<feature type="transmembrane region" description="Helical" evidence="8">
    <location>
        <begin position="306"/>
        <end position="331"/>
    </location>
</feature>
<evidence type="ECO:0000259" key="9">
    <source>
        <dbReference type="PROSITE" id="PS50850"/>
    </source>
</evidence>
<feature type="transmembrane region" description="Helical" evidence="8">
    <location>
        <begin position="215"/>
        <end position="232"/>
    </location>
</feature>